<organism evidence="3 4">
    <name type="scientific">Caenorhabditis angaria</name>
    <dbReference type="NCBI Taxonomy" id="860376"/>
    <lineage>
        <taxon>Eukaryota</taxon>
        <taxon>Metazoa</taxon>
        <taxon>Ecdysozoa</taxon>
        <taxon>Nematoda</taxon>
        <taxon>Chromadorea</taxon>
        <taxon>Rhabditida</taxon>
        <taxon>Rhabditina</taxon>
        <taxon>Rhabditomorpha</taxon>
        <taxon>Rhabditoidea</taxon>
        <taxon>Rhabditidae</taxon>
        <taxon>Peloderinae</taxon>
        <taxon>Caenorhabditis</taxon>
    </lineage>
</organism>
<protein>
    <recommendedName>
        <fullName evidence="2">Protein kinase domain-containing protein</fullName>
    </recommendedName>
</protein>
<dbReference type="Pfam" id="PF00069">
    <property type="entry name" value="Pkinase"/>
    <property type="match status" value="1"/>
</dbReference>
<dbReference type="InterPro" id="IPR011009">
    <property type="entry name" value="Kinase-like_dom_sf"/>
</dbReference>
<dbReference type="SMART" id="SM00220">
    <property type="entry name" value="S_TKc"/>
    <property type="match status" value="1"/>
</dbReference>
<dbReference type="InterPro" id="IPR000719">
    <property type="entry name" value="Prot_kinase_dom"/>
</dbReference>
<dbReference type="Proteomes" id="UP001152747">
    <property type="component" value="Unassembled WGS sequence"/>
</dbReference>
<comment type="caution">
    <text evidence="3">The sequence shown here is derived from an EMBL/GenBank/DDBJ whole genome shotgun (WGS) entry which is preliminary data.</text>
</comment>
<feature type="compositionally biased region" description="Basic residues" evidence="1">
    <location>
        <begin position="418"/>
        <end position="431"/>
    </location>
</feature>
<dbReference type="GO" id="GO:0005524">
    <property type="term" value="F:ATP binding"/>
    <property type="evidence" value="ECO:0007669"/>
    <property type="project" value="InterPro"/>
</dbReference>
<evidence type="ECO:0000256" key="1">
    <source>
        <dbReference type="SAM" id="MobiDB-lite"/>
    </source>
</evidence>
<feature type="region of interest" description="Disordered" evidence="1">
    <location>
        <begin position="418"/>
        <end position="438"/>
    </location>
</feature>
<dbReference type="GO" id="GO:0004672">
    <property type="term" value="F:protein kinase activity"/>
    <property type="evidence" value="ECO:0007669"/>
    <property type="project" value="InterPro"/>
</dbReference>
<dbReference type="PANTHER" id="PTHR11909">
    <property type="entry name" value="CASEIN KINASE-RELATED"/>
    <property type="match status" value="1"/>
</dbReference>
<evidence type="ECO:0000313" key="3">
    <source>
        <dbReference type="EMBL" id="CAI5447878.1"/>
    </source>
</evidence>
<feature type="domain" description="Protein kinase" evidence="2">
    <location>
        <begin position="28"/>
        <end position="364"/>
    </location>
</feature>
<dbReference type="AlphaFoldDB" id="A0A9P1N1U1"/>
<accession>A0A9P1N1U1</accession>
<keyword evidence="4" id="KW-1185">Reference proteome</keyword>
<dbReference type="InterPro" id="IPR050235">
    <property type="entry name" value="CK1_Ser-Thr_kinase"/>
</dbReference>
<evidence type="ECO:0000313" key="4">
    <source>
        <dbReference type="Proteomes" id="UP001152747"/>
    </source>
</evidence>
<reference evidence="3" key="1">
    <citation type="submission" date="2022-11" db="EMBL/GenBank/DDBJ databases">
        <authorList>
            <person name="Kikuchi T."/>
        </authorList>
    </citation>
    <scope>NUCLEOTIDE SEQUENCE</scope>
    <source>
        <strain evidence="3">PS1010</strain>
    </source>
</reference>
<evidence type="ECO:0000259" key="2">
    <source>
        <dbReference type="PROSITE" id="PS50011"/>
    </source>
</evidence>
<sequence>MGEDVNKYNNNQCGEKLVFNVGDIVTGYKIEAKIDEGGFGQVFRVLEEGKVYAMKIESNKLEGGSAIKLEIDVLKDLQMRKVPNFPQVVRAGRKRRFHFIVMELLGDNLHHIKYRSPNQDSFSVGTWTRIGIQCLYVVKLLHDNGFLHRDLKPQNFGLGPVDDYLKKRLIYLFDFGLARRFVNRNSPSRANSPIKSSGLSSENQKDVGKIKVSDYRWRIARPRSDFRGTQMYASPNAHDFKELGRADDVWSLMFMLAGFIKELPWATVPDNDLANVKKSAKLSEMLKDESFAKVEENLRSCDYYTFPDYDLAYNTLKSIMDKNGIGWNDPYDWEMKDSPGFVLWKLEKLRKNVVYIWEDPKDFFKVNVWENLERPIKVAKKGGSGEAVSCGAKKEKEKDDVTKDYTFDEKSIRAKLRAAERKKKSKKKSSAKSKYSIF</sequence>
<dbReference type="EMBL" id="CANHGI010000004">
    <property type="protein sequence ID" value="CAI5447878.1"/>
    <property type="molecule type" value="Genomic_DNA"/>
</dbReference>
<gene>
    <name evidence="3" type="ORF">CAMP_LOCUS10515</name>
</gene>
<dbReference type="PROSITE" id="PS50011">
    <property type="entry name" value="PROTEIN_KINASE_DOM"/>
    <property type="match status" value="1"/>
</dbReference>
<name>A0A9P1N1U1_9PELO</name>
<proteinExistence type="predicted"/>
<dbReference type="Gene3D" id="1.10.510.10">
    <property type="entry name" value="Transferase(Phosphotransferase) domain 1"/>
    <property type="match status" value="1"/>
</dbReference>
<dbReference type="SUPFAM" id="SSF56112">
    <property type="entry name" value="Protein kinase-like (PK-like)"/>
    <property type="match status" value="1"/>
</dbReference>
<dbReference type="OrthoDB" id="10020333at2759"/>